<feature type="transmembrane region" description="Helical" evidence="6">
    <location>
        <begin position="135"/>
        <end position="160"/>
    </location>
</feature>
<keyword evidence="4 6" id="KW-1133">Transmembrane helix</keyword>
<evidence type="ECO:0000256" key="2">
    <source>
        <dbReference type="ARBA" id="ARBA00022475"/>
    </source>
</evidence>
<feature type="transmembrane region" description="Helical" evidence="6">
    <location>
        <begin position="6"/>
        <end position="38"/>
    </location>
</feature>
<dbReference type="EMBL" id="BBRZ01000105">
    <property type="protein sequence ID" value="GAM58794.1"/>
    <property type="molecule type" value="Genomic_DNA"/>
</dbReference>
<name>A0A0B8P794_9VIBR</name>
<organism evidence="7 8">
    <name type="scientific">Vibrio ishigakensis</name>
    <dbReference type="NCBI Taxonomy" id="1481914"/>
    <lineage>
        <taxon>Bacteria</taxon>
        <taxon>Pseudomonadati</taxon>
        <taxon>Pseudomonadota</taxon>
        <taxon>Gammaproteobacteria</taxon>
        <taxon>Vibrionales</taxon>
        <taxon>Vibrionaceae</taxon>
        <taxon>Vibrio</taxon>
    </lineage>
</organism>
<dbReference type="GO" id="GO:0005886">
    <property type="term" value="C:plasma membrane"/>
    <property type="evidence" value="ECO:0007669"/>
    <property type="project" value="UniProtKB-SubCell"/>
</dbReference>
<gene>
    <name evidence="7" type="ORF">JCM19231_9</name>
</gene>
<evidence type="ECO:0000256" key="4">
    <source>
        <dbReference type="ARBA" id="ARBA00022989"/>
    </source>
</evidence>
<evidence type="ECO:0000313" key="7">
    <source>
        <dbReference type="EMBL" id="GAM58794.1"/>
    </source>
</evidence>
<comment type="subcellular location">
    <subcellularLocation>
        <location evidence="1">Cell membrane</location>
        <topology evidence="1">Multi-pass membrane protein</topology>
    </subcellularLocation>
</comment>
<keyword evidence="5 6" id="KW-0472">Membrane</keyword>
<feature type="transmembrane region" description="Helical" evidence="6">
    <location>
        <begin position="247"/>
        <end position="270"/>
    </location>
</feature>
<keyword evidence="2" id="KW-1003">Cell membrane</keyword>
<comment type="caution">
    <text evidence="7">The sequence shown here is derived from an EMBL/GenBank/DDBJ whole genome shotgun (WGS) entry which is preliminary data.</text>
</comment>
<proteinExistence type="predicted"/>
<dbReference type="Proteomes" id="UP000031671">
    <property type="component" value="Unassembled WGS sequence"/>
</dbReference>
<evidence type="ECO:0000256" key="3">
    <source>
        <dbReference type="ARBA" id="ARBA00022692"/>
    </source>
</evidence>
<feature type="transmembrane region" description="Helical" evidence="6">
    <location>
        <begin position="282"/>
        <end position="301"/>
    </location>
</feature>
<feature type="transmembrane region" description="Helical" evidence="6">
    <location>
        <begin position="215"/>
        <end position="235"/>
    </location>
</feature>
<evidence type="ECO:0000313" key="8">
    <source>
        <dbReference type="Proteomes" id="UP000031671"/>
    </source>
</evidence>
<dbReference type="Pfam" id="PF13440">
    <property type="entry name" value="Polysacc_synt_3"/>
    <property type="match status" value="1"/>
</dbReference>
<dbReference type="InterPro" id="IPR050833">
    <property type="entry name" value="Poly_Biosynth_Transport"/>
</dbReference>
<protein>
    <submittedName>
        <fullName evidence="7">Polysaccharide biosynthesis</fullName>
    </submittedName>
</protein>
<feature type="transmembrane region" description="Helical" evidence="6">
    <location>
        <begin position="172"/>
        <end position="194"/>
    </location>
</feature>
<reference evidence="7 8" key="2">
    <citation type="submission" date="2015-01" db="EMBL/GenBank/DDBJ databases">
        <authorList>
            <consortium name="NBRP consortium"/>
            <person name="Sawabe T."/>
            <person name="Meirelles P."/>
            <person name="Feng G."/>
            <person name="Sayaka M."/>
            <person name="Hattori M."/>
            <person name="Ohkuma M."/>
        </authorList>
    </citation>
    <scope>NUCLEOTIDE SEQUENCE [LARGE SCALE GENOMIC DNA]</scope>
    <source>
        <strain evidence="8">JCM 19231</strain>
    </source>
</reference>
<keyword evidence="8" id="KW-1185">Reference proteome</keyword>
<reference evidence="7 8" key="1">
    <citation type="submission" date="2015-01" db="EMBL/GenBank/DDBJ databases">
        <title>Vibrio sp. C1 JCM 19231 whole genome shotgun sequence.</title>
        <authorList>
            <person name="Sawabe T."/>
            <person name="Meirelles P."/>
            <person name="Feng G."/>
            <person name="Sayaka M."/>
            <person name="Hattori M."/>
            <person name="Ohkuma M."/>
        </authorList>
    </citation>
    <scope>NUCLEOTIDE SEQUENCE [LARGE SCALE GENOMIC DNA]</scope>
    <source>
        <strain evidence="8">JCM 19231</strain>
    </source>
</reference>
<dbReference type="PANTHER" id="PTHR30250:SF11">
    <property type="entry name" value="O-ANTIGEN TRANSPORTER-RELATED"/>
    <property type="match status" value="1"/>
</dbReference>
<keyword evidence="3 6" id="KW-0812">Transmembrane</keyword>
<accession>A0A0B8P794</accession>
<evidence type="ECO:0000256" key="6">
    <source>
        <dbReference type="SAM" id="Phobius"/>
    </source>
</evidence>
<sequence>MYVFTLSILTIVILLLGIYTGFFDTIVSSLIIIGVFLVPIRGLLTQQSAILNGFRCPILAQLPSQIITPFITLISLCLIILFYKVDIKAGELLSITVFSSLVGLLCSYKFIVRAIKHKARVSEAKYEIRSWHKALLPFTMLAFIGTLNTEIVSVLIGYIVGHEHVGYFKVAMQAILLVSLALTAINTVIMPNVARLYKKGDLVSTQQLLTKSVRLSTLISLPIILFLLVFGDTAIDFLFGSEYLPAYPILIVLCIGQLCGVCMGSVGLVLNMTGNEKETLKFIIITLLLNVILLTILLPHFGALGGAYSVSICLVFLNTTLAVKTRNITGLKTWFVLK</sequence>
<dbReference type="AlphaFoldDB" id="A0A0B8P794"/>
<evidence type="ECO:0000256" key="1">
    <source>
        <dbReference type="ARBA" id="ARBA00004651"/>
    </source>
</evidence>
<feature type="transmembrane region" description="Helical" evidence="6">
    <location>
        <begin position="95"/>
        <end position="115"/>
    </location>
</feature>
<evidence type="ECO:0000256" key="5">
    <source>
        <dbReference type="ARBA" id="ARBA00023136"/>
    </source>
</evidence>
<dbReference type="PANTHER" id="PTHR30250">
    <property type="entry name" value="PST FAMILY PREDICTED COLANIC ACID TRANSPORTER"/>
    <property type="match status" value="1"/>
</dbReference>
<feature type="transmembrane region" description="Helical" evidence="6">
    <location>
        <begin position="58"/>
        <end position="83"/>
    </location>
</feature>